<name>A0A2S2DY16_9BACT</name>
<dbReference type="KEGG" id="psez:HME7025_02447"/>
<evidence type="ECO:0000256" key="1">
    <source>
        <dbReference type="SAM" id="Phobius"/>
    </source>
</evidence>
<feature type="transmembrane region" description="Helical" evidence="1">
    <location>
        <begin position="142"/>
        <end position="160"/>
    </location>
</feature>
<keyword evidence="1" id="KW-0812">Transmembrane</keyword>
<dbReference type="EMBL" id="CP029346">
    <property type="protein sequence ID" value="AWL10288.1"/>
    <property type="molecule type" value="Genomic_DNA"/>
</dbReference>
<dbReference type="RefSeq" id="WP_109324440.1">
    <property type="nucleotide sequence ID" value="NZ_CP029346.1"/>
</dbReference>
<keyword evidence="3" id="KW-1185">Reference proteome</keyword>
<dbReference type="AlphaFoldDB" id="A0A2S2DY16"/>
<reference evidence="3" key="1">
    <citation type="submission" date="2018-05" db="EMBL/GenBank/DDBJ databases">
        <title>Pseudarcicella sp. HME7025 Genome sequencing and assembly.</title>
        <authorList>
            <person name="Kim H."/>
            <person name="Kang H."/>
            <person name="Joh K."/>
        </authorList>
    </citation>
    <scope>NUCLEOTIDE SEQUENCE [LARGE SCALE GENOMIC DNA]</scope>
    <source>
        <strain evidence="3">HME7025</strain>
    </source>
</reference>
<keyword evidence="1" id="KW-0472">Membrane</keyword>
<dbReference type="OrthoDB" id="848790at2"/>
<organism evidence="2 3">
    <name type="scientific">Aquirufa nivalisilvae</name>
    <dbReference type="NCBI Taxonomy" id="2516557"/>
    <lineage>
        <taxon>Bacteria</taxon>
        <taxon>Pseudomonadati</taxon>
        <taxon>Bacteroidota</taxon>
        <taxon>Cytophagia</taxon>
        <taxon>Cytophagales</taxon>
        <taxon>Flectobacillaceae</taxon>
        <taxon>Aquirufa</taxon>
    </lineage>
</organism>
<dbReference type="Proteomes" id="UP000245468">
    <property type="component" value="Chromosome"/>
</dbReference>
<keyword evidence="1" id="KW-1133">Transmembrane helix</keyword>
<evidence type="ECO:0000313" key="3">
    <source>
        <dbReference type="Proteomes" id="UP000245468"/>
    </source>
</evidence>
<gene>
    <name evidence="2" type="ORF">HME7025_02447</name>
</gene>
<sequence length="286" mass="33415">MQQKPIQIKGQFLEDSVKIGQQIHYSLSVRHSKNQEIFFPGVNQNYGAFQAVERTYFPTRTDASGSIDSAVYTFKLFQIENQHSLAIPVYLMQEADCTKIYPNKDQIYLKRLVPHPEKINLDSLYQHVPIAPLQPKTDLKNVVIWGLGLLVLTGLIYWFLGKSLKRWFKLYVLWRKNAEFRRVYQRLIRNIENNQLGLQNLERAFSLWKKYLESLTFKPFTTFTTKEMVDTLENKQLAKALHELDSAIYGGNFSGKTTDSVNMLMEIANSIYQEERKFISQENKKS</sequence>
<evidence type="ECO:0000313" key="2">
    <source>
        <dbReference type="EMBL" id="AWL10288.1"/>
    </source>
</evidence>
<accession>A0A2S2DY16</accession>
<protein>
    <submittedName>
        <fullName evidence="2">Uncharacterized protein</fullName>
    </submittedName>
</protein>
<proteinExistence type="predicted"/>